<keyword evidence="4" id="KW-0812">Transmembrane</keyword>
<dbReference type="AlphaFoldDB" id="A0A370DA13"/>
<feature type="transmembrane region" description="Helical" evidence="4">
    <location>
        <begin position="87"/>
        <end position="105"/>
    </location>
</feature>
<protein>
    <recommendedName>
        <fullName evidence="2">diguanylate cyclase</fullName>
        <ecNumber evidence="2">2.7.7.65</ecNumber>
    </recommendedName>
</protein>
<feature type="transmembrane region" description="Helical" evidence="4">
    <location>
        <begin position="34"/>
        <end position="52"/>
    </location>
</feature>
<dbReference type="EMBL" id="QFXC01000013">
    <property type="protein sequence ID" value="RDH81420.1"/>
    <property type="molecule type" value="Genomic_DNA"/>
</dbReference>
<dbReference type="EC" id="2.7.7.65" evidence="2"/>
<comment type="cofactor">
    <cofactor evidence="1">
        <name>Mg(2+)</name>
        <dbReference type="ChEBI" id="CHEBI:18420"/>
    </cofactor>
</comment>
<organism evidence="6 7">
    <name type="scientific">endosymbiont of Galathealinum brachiosum</name>
    <dbReference type="NCBI Taxonomy" id="2200906"/>
    <lineage>
        <taxon>Bacteria</taxon>
        <taxon>Pseudomonadati</taxon>
        <taxon>Pseudomonadota</taxon>
        <taxon>Gammaproteobacteria</taxon>
        <taxon>sulfur-oxidizing symbionts</taxon>
    </lineage>
</organism>
<evidence type="ECO:0000256" key="3">
    <source>
        <dbReference type="ARBA" id="ARBA00034247"/>
    </source>
</evidence>
<sequence>MSLNKLTHKSPEIESKLGLEQLLQSIDHERRLRILNLFTKLGMVFLLIFGTYSGYQGYLHITAVCYSVFALLVISQLYAVRKKHEGISKGLLILSIAIMYFFLIIDGGVNGTGPLWGYIYIVLIVFIYGSPACNWLAFLFISLAAIYLFAIDPYWNNMYSDDFRVRYIASQIGIFLTARIGENALFLSQGKINQLSQDFYHAAMHDPLTNLLNRRAISDLMVYEQARTQRNEKPLSVLLIDIDHFKYINDKNGHDCGDEVIKIISNDIQAGLRVQDQISRWGGEEFLVLLPETDGKYASMVAEKICSQIACNILRCNGNEITVTVSIGVATYHKDNNLDRIIKLADERLYEAKNNGRNCVV</sequence>
<dbReference type="PANTHER" id="PTHR45138:SF9">
    <property type="entry name" value="DIGUANYLATE CYCLASE DGCM-RELATED"/>
    <property type="match status" value="1"/>
</dbReference>
<feature type="transmembrane region" description="Helical" evidence="4">
    <location>
        <begin position="117"/>
        <end position="150"/>
    </location>
</feature>
<keyword evidence="4" id="KW-1133">Transmembrane helix</keyword>
<evidence type="ECO:0000259" key="5">
    <source>
        <dbReference type="PROSITE" id="PS50887"/>
    </source>
</evidence>
<dbReference type="FunFam" id="3.30.70.270:FF:000001">
    <property type="entry name" value="Diguanylate cyclase domain protein"/>
    <property type="match status" value="1"/>
</dbReference>
<dbReference type="NCBIfam" id="TIGR00254">
    <property type="entry name" value="GGDEF"/>
    <property type="match status" value="1"/>
</dbReference>
<feature type="transmembrane region" description="Helical" evidence="4">
    <location>
        <begin position="58"/>
        <end position="80"/>
    </location>
</feature>
<dbReference type="Gene3D" id="3.30.70.270">
    <property type="match status" value="1"/>
</dbReference>
<accession>A0A370DA13</accession>
<dbReference type="Proteomes" id="UP000254266">
    <property type="component" value="Unassembled WGS sequence"/>
</dbReference>
<gene>
    <name evidence="6" type="ORF">DIZ80_15140</name>
</gene>
<feature type="domain" description="GGDEF" evidence="5">
    <location>
        <begin position="233"/>
        <end position="361"/>
    </location>
</feature>
<comment type="catalytic activity">
    <reaction evidence="3">
        <text>2 GTP = 3',3'-c-di-GMP + 2 diphosphate</text>
        <dbReference type="Rhea" id="RHEA:24898"/>
        <dbReference type="ChEBI" id="CHEBI:33019"/>
        <dbReference type="ChEBI" id="CHEBI:37565"/>
        <dbReference type="ChEBI" id="CHEBI:58805"/>
        <dbReference type="EC" id="2.7.7.65"/>
    </reaction>
</comment>
<comment type="caution">
    <text evidence="6">The sequence shown here is derived from an EMBL/GenBank/DDBJ whole genome shotgun (WGS) entry which is preliminary data.</text>
</comment>
<dbReference type="PANTHER" id="PTHR45138">
    <property type="entry name" value="REGULATORY COMPONENTS OF SENSORY TRANSDUCTION SYSTEM"/>
    <property type="match status" value="1"/>
</dbReference>
<evidence type="ECO:0000256" key="2">
    <source>
        <dbReference type="ARBA" id="ARBA00012528"/>
    </source>
</evidence>
<dbReference type="SMART" id="SM00267">
    <property type="entry name" value="GGDEF"/>
    <property type="match status" value="1"/>
</dbReference>
<dbReference type="InterPro" id="IPR043128">
    <property type="entry name" value="Rev_trsase/Diguanyl_cyclase"/>
</dbReference>
<name>A0A370DA13_9GAMM</name>
<evidence type="ECO:0000313" key="6">
    <source>
        <dbReference type="EMBL" id="RDH81420.1"/>
    </source>
</evidence>
<evidence type="ECO:0000313" key="7">
    <source>
        <dbReference type="Proteomes" id="UP000254266"/>
    </source>
</evidence>
<keyword evidence="7" id="KW-1185">Reference proteome</keyword>
<dbReference type="InterPro" id="IPR050469">
    <property type="entry name" value="Diguanylate_Cyclase"/>
</dbReference>
<keyword evidence="4" id="KW-0472">Membrane</keyword>
<dbReference type="Pfam" id="PF00990">
    <property type="entry name" value="GGDEF"/>
    <property type="match status" value="1"/>
</dbReference>
<dbReference type="InterPro" id="IPR000160">
    <property type="entry name" value="GGDEF_dom"/>
</dbReference>
<dbReference type="CDD" id="cd01949">
    <property type="entry name" value="GGDEF"/>
    <property type="match status" value="1"/>
</dbReference>
<dbReference type="SUPFAM" id="SSF55073">
    <property type="entry name" value="Nucleotide cyclase"/>
    <property type="match status" value="1"/>
</dbReference>
<reference evidence="6 7" key="1">
    <citation type="journal article" date="2018" name="ISME J.">
        <title>Endosymbiont genomes yield clues of tubeworm success.</title>
        <authorList>
            <person name="Li Y."/>
            <person name="Liles M.R."/>
            <person name="Halanych K.M."/>
        </authorList>
    </citation>
    <scope>NUCLEOTIDE SEQUENCE [LARGE SCALE GENOMIC DNA]</scope>
    <source>
        <strain evidence="6">A1464</strain>
    </source>
</reference>
<dbReference type="GO" id="GO:0052621">
    <property type="term" value="F:diguanylate cyclase activity"/>
    <property type="evidence" value="ECO:0007669"/>
    <property type="project" value="UniProtKB-EC"/>
</dbReference>
<dbReference type="InterPro" id="IPR029787">
    <property type="entry name" value="Nucleotide_cyclase"/>
</dbReference>
<dbReference type="PROSITE" id="PS50887">
    <property type="entry name" value="GGDEF"/>
    <property type="match status" value="1"/>
</dbReference>
<evidence type="ECO:0000256" key="1">
    <source>
        <dbReference type="ARBA" id="ARBA00001946"/>
    </source>
</evidence>
<proteinExistence type="predicted"/>
<evidence type="ECO:0000256" key="4">
    <source>
        <dbReference type="SAM" id="Phobius"/>
    </source>
</evidence>